<organism evidence="2 3">
    <name type="scientific">Petrolisthes manimaculis</name>
    <dbReference type="NCBI Taxonomy" id="1843537"/>
    <lineage>
        <taxon>Eukaryota</taxon>
        <taxon>Metazoa</taxon>
        <taxon>Ecdysozoa</taxon>
        <taxon>Arthropoda</taxon>
        <taxon>Crustacea</taxon>
        <taxon>Multicrustacea</taxon>
        <taxon>Malacostraca</taxon>
        <taxon>Eumalacostraca</taxon>
        <taxon>Eucarida</taxon>
        <taxon>Decapoda</taxon>
        <taxon>Pleocyemata</taxon>
        <taxon>Anomura</taxon>
        <taxon>Galatheoidea</taxon>
        <taxon>Porcellanidae</taxon>
        <taxon>Petrolisthes</taxon>
    </lineage>
</organism>
<reference evidence="2" key="1">
    <citation type="submission" date="2023-11" db="EMBL/GenBank/DDBJ databases">
        <title>Genome assemblies of two species of porcelain crab, Petrolisthes cinctipes and Petrolisthes manimaculis (Anomura: Porcellanidae).</title>
        <authorList>
            <person name="Angst P."/>
        </authorList>
    </citation>
    <scope>NUCLEOTIDE SEQUENCE</scope>
    <source>
        <strain evidence="2">PB745_02</strain>
        <tissue evidence="2">Gill</tissue>
    </source>
</reference>
<dbReference type="PROSITE" id="PS51790">
    <property type="entry name" value="MSRB"/>
    <property type="match status" value="1"/>
</dbReference>
<dbReference type="Proteomes" id="UP001292094">
    <property type="component" value="Unassembled WGS sequence"/>
</dbReference>
<gene>
    <name evidence="2" type="ORF">Pmani_008046</name>
</gene>
<name>A0AAE1Q7K3_9EUCA</name>
<proteinExistence type="predicted"/>
<dbReference type="EMBL" id="JAWZYT010000616">
    <property type="protein sequence ID" value="KAK4321131.1"/>
    <property type="molecule type" value="Genomic_DNA"/>
</dbReference>
<accession>A0AAE1Q7K3</accession>
<evidence type="ECO:0000259" key="1">
    <source>
        <dbReference type="PROSITE" id="PS51790"/>
    </source>
</evidence>
<sequence>MVGKCLLIGLAPIYPFTSSVGLYRTVGLVRRVTIGPGVYAAATGSSKDYKKMTLQDWKKVLTPNQFYVTREGGTEP</sequence>
<evidence type="ECO:0000313" key="3">
    <source>
        <dbReference type="Proteomes" id="UP001292094"/>
    </source>
</evidence>
<evidence type="ECO:0000313" key="2">
    <source>
        <dbReference type="EMBL" id="KAK4321131.1"/>
    </source>
</evidence>
<dbReference type="InterPro" id="IPR002579">
    <property type="entry name" value="Met_Sox_Rdtase_MsrB_dom"/>
</dbReference>
<protein>
    <recommendedName>
        <fullName evidence="1">MsrB domain-containing protein</fullName>
    </recommendedName>
</protein>
<feature type="non-terminal residue" evidence="2">
    <location>
        <position position="1"/>
    </location>
</feature>
<comment type="caution">
    <text evidence="2">The sequence shown here is derived from an EMBL/GenBank/DDBJ whole genome shotgun (WGS) entry which is preliminary data.</text>
</comment>
<dbReference type="GO" id="GO:0033743">
    <property type="term" value="F:peptide-methionine (R)-S-oxide reductase activity"/>
    <property type="evidence" value="ECO:0007669"/>
    <property type="project" value="InterPro"/>
</dbReference>
<dbReference type="AlphaFoldDB" id="A0AAE1Q7K3"/>
<keyword evidence="3" id="KW-1185">Reference proteome</keyword>
<feature type="domain" description="MsrB" evidence="1">
    <location>
        <begin position="54"/>
        <end position="76"/>
    </location>
</feature>